<feature type="region of interest" description="Disordered" evidence="1">
    <location>
        <begin position="48"/>
        <end position="68"/>
    </location>
</feature>
<evidence type="ECO:0000256" key="1">
    <source>
        <dbReference type="SAM" id="MobiDB-lite"/>
    </source>
</evidence>
<feature type="compositionally biased region" description="Gly residues" evidence="1">
    <location>
        <begin position="54"/>
        <end position="66"/>
    </location>
</feature>
<accession>A0A0G1JG00</accession>
<sequence>MVPTVAEAVTQGGGRAHDFLNAIGAFDWEEDSTLELVEESEEVLADDGLVDDGSGAGTTAGLGSGGRRGERHLGTISCLVSQGSRFAVLRPRVWHGSNRLQGFGLDVKMVFIYTSAIKSFRWNQPICFLPLKRVQIRPAEVLPWSRKTRSR</sequence>
<proteinExistence type="predicted"/>
<name>A0A0G1JG00_9BACT</name>
<dbReference type="Proteomes" id="UP000034154">
    <property type="component" value="Unassembled WGS sequence"/>
</dbReference>
<dbReference type="EMBL" id="LCJB01000031">
    <property type="protein sequence ID" value="KKT70240.1"/>
    <property type="molecule type" value="Genomic_DNA"/>
</dbReference>
<dbReference type="AlphaFoldDB" id="A0A0G1JG00"/>
<organism evidence="2 3">
    <name type="scientific">Candidatus Uhrbacteria bacterium GW2011_GWF2_44_350</name>
    <dbReference type="NCBI Taxonomy" id="1619000"/>
    <lineage>
        <taxon>Bacteria</taxon>
        <taxon>Candidatus Uhriibacteriota</taxon>
    </lineage>
</organism>
<gene>
    <name evidence="2" type="ORF">UW63_C0031G0003</name>
</gene>
<protein>
    <submittedName>
        <fullName evidence="2">Uncharacterized protein</fullName>
    </submittedName>
</protein>
<evidence type="ECO:0000313" key="2">
    <source>
        <dbReference type="EMBL" id="KKT70240.1"/>
    </source>
</evidence>
<comment type="caution">
    <text evidence="2">The sequence shown here is derived from an EMBL/GenBank/DDBJ whole genome shotgun (WGS) entry which is preliminary data.</text>
</comment>
<reference evidence="2 3" key="1">
    <citation type="journal article" date="2015" name="Nature">
        <title>rRNA introns, odd ribosomes, and small enigmatic genomes across a large radiation of phyla.</title>
        <authorList>
            <person name="Brown C.T."/>
            <person name="Hug L.A."/>
            <person name="Thomas B.C."/>
            <person name="Sharon I."/>
            <person name="Castelle C.J."/>
            <person name="Singh A."/>
            <person name="Wilkins M.J."/>
            <person name="Williams K.H."/>
            <person name="Banfield J.F."/>
        </authorList>
    </citation>
    <scope>NUCLEOTIDE SEQUENCE [LARGE SCALE GENOMIC DNA]</scope>
</reference>
<evidence type="ECO:0000313" key="3">
    <source>
        <dbReference type="Proteomes" id="UP000034154"/>
    </source>
</evidence>